<dbReference type="GO" id="GO:0019634">
    <property type="term" value="P:organic phosphonate metabolic process"/>
    <property type="evidence" value="ECO:0007669"/>
    <property type="project" value="InterPro"/>
</dbReference>
<protein>
    <submittedName>
        <fullName evidence="1">Alpha-D-ribose 1-methylphosphonate 5-triphosphate synthase subunit PhnG</fullName>
        <ecNumber evidence="1">2.7.8.37</ecNumber>
    </submittedName>
</protein>
<keyword evidence="2" id="KW-1185">Reference proteome</keyword>
<organism evidence="1 2">
    <name type="scientific">Starkeya nomas</name>
    <dbReference type="NCBI Taxonomy" id="2666134"/>
    <lineage>
        <taxon>Bacteria</taxon>
        <taxon>Pseudomonadati</taxon>
        <taxon>Pseudomonadota</taxon>
        <taxon>Alphaproteobacteria</taxon>
        <taxon>Hyphomicrobiales</taxon>
        <taxon>Xanthobacteraceae</taxon>
        <taxon>Starkeya</taxon>
    </lineage>
</organism>
<evidence type="ECO:0000313" key="1">
    <source>
        <dbReference type="EMBL" id="CAA0095956.1"/>
    </source>
</evidence>
<sequence>MQFPEQKTSDGNASRAARQGAMALLARAETGELDAMLARLAPVPSASDLKPPEVGLVMLRGRTGGDGAPFNLGEATVARAAVRLEGGAAGFAYRLGRDVRAARAAAILDALWQDAGRRAAVEDALAPVRERLSAKADAVRAETAATKVDFFTLVRGED</sequence>
<dbReference type="GO" id="GO:0015716">
    <property type="term" value="P:organic phosphonate transport"/>
    <property type="evidence" value="ECO:0007669"/>
    <property type="project" value="InterPro"/>
</dbReference>
<dbReference type="GO" id="GO:0061693">
    <property type="term" value="F:alpha-D-ribose 1-methylphosphonate 5-triphosphate synthase activity"/>
    <property type="evidence" value="ECO:0007669"/>
    <property type="project" value="UniProtKB-EC"/>
</dbReference>
<evidence type="ECO:0000313" key="2">
    <source>
        <dbReference type="Proteomes" id="UP000433050"/>
    </source>
</evidence>
<name>A0A5S9NYS8_9HYPH</name>
<dbReference type="EMBL" id="CACSAS010000001">
    <property type="protein sequence ID" value="CAA0095956.1"/>
    <property type="molecule type" value="Genomic_DNA"/>
</dbReference>
<dbReference type="RefSeq" id="WP_159598694.1">
    <property type="nucleotide sequence ID" value="NZ_CACSAS010000001.1"/>
</dbReference>
<dbReference type="AlphaFoldDB" id="A0A5S9NYS8"/>
<gene>
    <name evidence="1" type="primary">phnG</name>
    <name evidence="1" type="ORF">STARVERO_01948</name>
</gene>
<dbReference type="Proteomes" id="UP000433050">
    <property type="component" value="Unassembled WGS sequence"/>
</dbReference>
<keyword evidence="1" id="KW-0808">Transferase</keyword>
<dbReference type="InterPro" id="IPR009609">
    <property type="entry name" value="Phosphonate_metab_PhnG"/>
</dbReference>
<dbReference type="EC" id="2.7.8.37" evidence="1"/>
<accession>A0A5S9NYS8</accession>
<reference evidence="1 2" key="1">
    <citation type="submission" date="2019-12" db="EMBL/GenBank/DDBJ databases">
        <authorList>
            <person name="Reyes-Prieto M."/>
        </authorList>
    </citation>
    <scope>NUCLEOTIDE SEQUENCE [LARGE SCALE GENOMIC DNA]</scope>
    <source>
        <strain evidence="1">HF14-78462</strain>
    </source>
</reference>
<dbReference type="NCBIfam" id="TIGR03293">
    <property type="entry name" value="PhnG_redo"/>
    <property type="match status" value="1"/>
</dbReference>
<dbReference type="Pfam" id="PF06754">
    <property type="entry name" value="PhnG"/>
    <property type="match status" value="1"/>
</dbReference>
<proteinExistence type="predicted"/>